<keyword evidence="2" id="KW-1185">Reference proteome</keyword>
<protein>
    <submittedName>
        <fullName evidence="1">Squalene/phytoene synthase family protein</fullName>
    </submittedName>
</protein>
<dbReference type="InterPro" id="IPR008949">
    <property type="entry name" value="Isoprenoid_synthase_dom_sf"/>
</dbReference>
<dbReference type="RefSeq" id="WP_109324112.1">
    <property type="nucleotide sequence ID" value="NZ_CP029352.1"/>
</dbReference>
<dbReference type="EMBL" id="CP029352">
    <property type="protein sequence ID" value="AWK85145.1"/>
    <property type="molecule type" value="Genomic_DNA"/>
</dbReference>
<dbReference type="InterPro" id="IPR002060">
    <property type="entry name" value="Squ/phyt_synthse"/>
</dbReference>
<gene>
    <name evidence="1" type="ORF">DEW08_02175</name>
</gene>
<sequence length="284" mass="31254">MVKADAALSYSGREVRKYDNDHFLTGLFAPADRREAMFALHAFNLEIAKTREVVTEPIMGQMRLQFWRDGIAAVYEGGSVPRHAVMDPLAAAIGGLGLSRPLFDKLIDAREADLEDDPPANLTCLVNYAEVTGAPLVELSLEVLGVRDEAARAAARHVGIGYALTGILRAVPFHARQHRQMLPLDLMVTHGARSSDLFELRSKPELRPVVAEVAAVARRHLEEARSLRRKLPKAALPALLPAVLADLHLSVIAREGNDVFAPRVLMPNPFRQAKLAWAALRGRY</sequence>
<evidence type="ECO:0000313" key="1">
    <source>
        <dbReference type="EMBL" id="AWK85145.1"/>
    </source>
</evidence>
<dbReference type="PANTHER" id="PTHR31480">
    <property type="entry name" value="BIFUNCTIONAL LYCOPENE CYCLASE/PHYTOENE SYNTHASE"/>
    <property type="match status" value="1"/>
</dbReference>
<organism evidence="1 2">
    <name type="scientific">Azospirillum thermophilum</name>
    <dbReference type="NCBI Taxonomy" id="2202148"/>
    <lineage>
        <taxon>Bacteria</taxon>
        <taxon>Pseudomonadati</taxon>
        <taxon>Pseudomonadota</taxon>
        <taxon>Alphaproteobacteria</taxon>
        <taxon>Rhodospirillales</taxon>
        <taxon>Azospirillaceae</taxon>
        <taxon>Azospirillum</taxon>
    </lineage>
</organism>
<dbReference type="SUPFAM" id="SSF48576">
    <property type="entry name" value="Terpenoid synthases"/>
    <property type="match status" value="1"/>
</dbReference>
<evidence type="ECO:0000313" key="2">
    <source>
        <dbReference type="Proteomes" id="UP000245629"/>
    </source>
</evidence>
<accession>A0A2S2CKU8</accession>
<dbReference type="GO" id="GO:0016765">
    <property type="term" value="F:transferase activity, transferring alkyl or aryl (other than methyl) groups"/>
    <property type="evidence" value="ECO:0007669"/>
    <property type="project" value="UniProtKB-ARBA"/>
</dbReference>
<name>A0A2S2CKU8_9PROT</name>
<dbReference type="AlphaFoldDB" id="A0A2S2CKU8"/>
<dbReference type="OrthoDB" id="9814909at2"/>
<dbReference type="Proteomes" id="UP000245629">
    <property type="component" value="Chromosome 1"/>
</dbReference>
<dbReference type="Gene3D" id="1.10.600.10">
    <property type="entry name" value="Farnesyl Diphosphate Synthase"/>
    <property type="match status" value="1"/>
</dbReference>
<proteinExistence type="predicted"/>
<dbReference type="Pfam" id="PF00494">
    <property type="entry name" value="SQS_PSY"/>
    <property type="match status" value="1"/>
</dbReference>
<dbReference type="KEGG" id="azz:DEW08_02175"/>
<reference evidence="2" key="1">
    <citation type="submission" date="2018-05" db="EMBL/GenBank/DDBJ databases">
        <title>Azospirillum thermophila sp. nov., a novel isolated from hot spring.</title>
        <authorList>
            <person name="Zhao Z."/>
        </authorList>
    </citation>
    <scope>NUCLEOTIDE SEQUENCE [LARGE SCALE GENOMIC DNA]</scope>
    <source>
        <strain evidence="2">CFH 70021</strain>
    </source>
</reference>